<dbReference type="HAMAP" id="MF_01572">
    <property type="entry name" value="UPF0397"/>
    <property type="match status" value="1"/>
</dbReference>
<evidence type="ECO:0000313" key="6">
    <source>
        <dbReference type="EMBL" id="KRK72763.1"/>
    </source>
</evidence>
<dbReference type="EMBL" id="AZDT01000067">
    <property type="protein sequence ID" value="KRK72763.1"/>
    <property type="molecule type" value="Genomic_DNA"/>
</dbReference>
<dbReference type="RefSeq" id="WP_056945036.1">
    <property type="nucleotide sequence ID" value="NZ_AZDT01000067.1"/>
</dbReference>
<comment type="caution">
    <text evidence="6">The sequence shown here is derived from an EMBL/GenBank/DDBJ whole genome shotgun (WGS) entry which is preliminary data.</text>
</comment>
<feature type="transmembrane region" description="Helical" evidence="5">
    <location>
        <begin position="151"/>
        <end position="173"/>
    </location>
</feature>
<dbReference type="GO" id="GO:0005886">
    <property type="term" value="C:plasma membrane"/>
    <property type="evidence" value="ECO:0007669"/>
    <property type="project" value="UniProtKB-SubCell"/>
</dbReference>
<dbReference type="Gene3D" id="1.10.1760.20">
    <property type="match status" value="1"/>
</dbReference>
<keyword evidence="1 5" id="KW-1003">Cell membrane</keyword>
<dbReference type="Pfam" id="PF07155">
    <property type="entry name" value="ECF-ribofla_trS"/>
    <property type="match status" value="1"/>
</dbReference>
<dbReference type="OrthoDB" id="4550662at2"/>
<feature type="transmembrane region" description="Helical" evidence="5">
    <location>
        <begin position="117"/>
        <end position="139"/>
    </location>
</feature>
<dbReference type="Proteomes" id="UP000051162">
    <property type="component" value="Unassembled WGS sequence"/>
</dbReference>
<evidence type="ECO:0000256" key="5">
    <source>
        <dbReference type="HAMAP-Rule" id="MF_01572"/>
    </source>
</evidence>
<dbReference type="STRING" id="1423773.FD30_GL001092"/>
<comment type="similarity">
    <text evidence="5">Belongs to the UPF0397 family.</text>
</comment>
<dbReference type="NCBIfam" id="NF010182">
    <property type="entry name" value="PRK13661.1"/>
    <property type="match status" value="1"/>
</dbReference>
<keyword evidence="3 5" id="KW-1133">Transmembrane helix</keyword>
<organism evidence="6 7">
    <name type="scientific">Levilactobacillus namurensis DSM 19117</name>
    <dbReference type="NCBI Taxonomy" id="1423773"/>
    <lineage>
        <taxon>Bacteria</taxon>
        <taxon>Bacillati</taxon>
        <taxon>Bacillota</taxon>
        <taxon>Bacilli</taxon>
        <taxon>Lactobacillales</taxon>
        <taxon>Lactobacillaceae</taxon>
        <taxon>Levilactobacillus</taxon>
    </lineage>
</organism>
<evidence type="ECO:0000256" key="3">
    <source>
        <dbReference type="ARBA" id="ARBA00022989"/>
    </source>
</evidence>
<proteinExistence type="inferred from homology"/>
<evidence type="ECO:0000256" key="2">
    <source>
        <dbReference type="ARBA" id="ARBA00022692"/>
    </source>
</evidence>
<reference evidence="6 7" key="1">
    <citation type="journal article" date="2015" name="Genome Announc.">
        <title>Expanding the biotechnology potential of lactobacilli through comparative genomics of 213 strains and associated genera.</title>
        <authorList>
            <person name="Sun Z."/>
            <person name="Harris H.M."/>
            <person name="McCann A."/>
            <person name="Guo C."/>
            <person name="Argimon S."/>
            <person name="Zhang W."/>
            <person name="Yang X."/>
            <person name="Jeffery I.B."/>
            <person name="Cooney J.C."/>
            <person name="Kagawa T.F."/>
            <person name="Liu W."/>
            <person name="Song Y."/>
            <person name="Salvetti E."/>
            <person name="Wrobel A."/>
            <person name="Rasinkangas P."/>
            <person name="Parkhill J."/>
            <person name="Rea M.C."/>
            <person name="O'Sullivan O."/>
            <person name="Ritari J."/>
            <person name="Douillard F.P."/>
            <person name="Paul Ross R."/>
            <person name="Yang R."/>
            <person name="Briner A.E."/>
            <person name="Felis G.E."/>
            <person name="de Vos W.M."/>
            <person name="Barrangou R."/>
            <person name="Klaenhammer T.R."/>
            <person name="Caufield P.W."/>
            <person name="Cui Y."/>
            <person name="Zhang H."/>
            <person name="O'Toole P.W."/>
        </authorList>
    </citation>
    <scope>NUCLEOTIDE SEQUENCE [LARGE SCALE GENOMIC DNA]</scope>
    <source>
        <strain evidence="6 7">DSM 19117</strain>
    </source>
</reference>
<comment type="subcellular location">
    <subcellularLocation>
        <location evidence="5">Cell membrane</location>
        <topology evidence="5">Multi-pass membrane protein</topology>
    </subcellularLocation>
</comment>
<name>A0A0R1JNR9_9LACO</name>
<gene>
    <name evidence="6" type="ORF">FD30_GL001092</name>
</gene>
<accession>A0A0R1JNR9</accession>
<keyword evidence="4 5" id="KW-0472">Membrane</keyword>
<dbReference type="PATRIC" id="fig|1423773.3.peg.1120"/>
<dbReference type="InterPro" id="IPR022914">
    <property type="entry name" value="UPF0397"/>
</dbReference>
<feature type="transmembrane region" description="Helical" evidence="5">
    <location>
        <begin position="12"/>
        <end position="30"/>
    </location>
</feature>
<protein>
    <recommendedName>
        <fullName evidence="5">UPF0397 protein FD30_GL001092</fullName>
    </recommendedName>
</protein>
<keyword evidence="7" id="KW-1185">Reference proteome</keyword>
<evidence type="ECO:0000256" key="4">
    <source>
        <dbReference type="ARBA" id="ARBA00023136"/>
    </source>
</evidence>
<dbReference type="AlphaFoldDB" id="A0A0R1JNR9"/>
<feature type="transmembrane region" description="Helical" evidence="5">
    <location>
        <begin position="42"/>
        <end position="67"/>
    </location>
</feature>
<dbReference type="InterPro" id="IPR009825">
    <property type="entry name" value="ECF_substrate-spec-like"/>
</dbReference>
<dbReference type="PANTHER" id="PTHR37815:SF3">
    <property type="entry name" value="UPF0397 PROTEIN SPR0429"/>
    <property type="match status" value="1"/>
</dbReference>
<evidence type="ECO:0000313" key="7">
    <source>
        <dbReference type="Proteomes" id="UP000051162"/>
    </source>
</evidence>
<evidence type="ECO:0000256" key="1">
    <source>
        <dbReference type="ARBA" id="ARBA00022475"/>
    </source>
</evidence>
<feature type="transmembrane region" description="Helical" evidence="5">
    <location>
        <begin position="79"/>
        <end position="96"/>
    </location>
</feature>
<dbReference type="GeneID" id="84782659"/>
<keyword evidence="2 5" id="KW-0812">Transmembrane</keyword>
<sequence>MPNKQSNSIRTVVATGIGAAIIFVLMKFVAIPTGIPNTQFNVAIGFAALLGAIFGPVAAGLAVFIGHALNDFITYGSPWWTWIIVDGLVGVAFGLTKNRLKVADGALKKAKLVWFNIYQIIVNFIAWVLLAPTGDIIIYHEPASKVYLQGITTWIIDSISVAIIGTLLLVLYARTRTQRGSLKKEK</sequence>
<dbReference type="PANTHER" id="PTHR37815">
    <property type="entry name" value="UPF0397 PROTEIN BC_2624-RELATED"/>
    <property type="match status" value="1"/>
</dbReference>